<dbReference type="AlphaFoldDB" id="A0AAV3YB09"/>
<dbReference type="Pfam" id="PF24606">
    <property type="entry name" value="CEMIP_beta-hel"/>
    <property type="match status" value="1"/>
</dbReference>
<organism evidence="2 3">
    <name type="scientific">Plakobranchus ocellatus</name>
    <dbReference type="NCBI Taxonomy" id="259542"/>
    <lineage>
        <taxon>Eukaryota</taxon>
        <taxon>Metazoa</taxon>
        <taxon>Spiralia</taxon>
        <taxon>Lophotrochozoa</taxon>
        <taxon>Mollusca</taxon>
        <taxon>Gastropoda</taxon>
        <taxon>Heterobranchia</taxon>
        <taxon>Euthyneura</taxon>
        <taxon>Panpulmonata</taxon>
        <taxon>Sacoglossa</taxon>
        <taxon>Placobranchoidea</taxon>
        <taxon>Plakobranchidae</taxon>
        <taxon>Plakobranchus</taxon>
    </lineage>
</organism>
<dbReference type="Proteomes" id="UP000735302">
    <property type="component" value="Unassembled WGS sequence"/>
</dbReference>
<protein>
    <submittedName>
        <fullName evidence="2">Transmembrane protein 2-like</fullName>
    </submittedName>
</protein>
<dbReference type="EMBL" id="BLXT01000722">
    <property type="protein sequence ID" value="GFN79682.1"/>
    <property type="molecule type" value="Genomic_DNA"/>
</dbReference>
<accession>A0AAV3YB09</accession>
<name>A0AAV3YB09_9GAST</name>
<dbReference type="InterPro" id="IPR052252">
    <property type="entry name" value="CEMIP/CEMIP2"/>
</dbReference>
<evidence type="ECO:0000313" key="3">
    <source>
        <dbReference type="Proteomes" id="UP000735302"/>
    </source>
</evidence>
<keyword evidence="3" id="KW-1185">Reference proteome</keyword>
<dbReference type="InterPro" id="IPR055401">
    <property type="entry name" value="CEMIP_beta-hel_dom"/>
</dbReference>
<gene>
    <name evidence="2" type="ORF">PoB_000618800</name>
</gene>
<comment type="caution">
    <text evidence="2">The sequence shown here is derived from an EMBL/GenBank/DDBJ whole genome shotgun (WGS) entry which is preliminary data.</text>
</comment>
<dbReference type="SUPFAM" id="SSF51126">
    <property type="entry name" value="Pectin lyase-like"/>
    <property type="match status" value="1"/>
</dbReference>
<evidence type="ECO:0000259" key="1">
    <source>
        <dbReference type="Pfam" id="PF24606"/>
    </source>
</evidence>
<feature type="domain" description="CEMIP beta-helix" evidence="1">
    <location>
        <begin position="42"/>
        <end position="228"/>
    </location>
</feature>
<dbReference type="InterPro" id="IPR011050">
    <property type="entry name" value="Pectin_lyase_fold/virulence"/>
</dbReference>
<dbReference type="PANTHER" id="PTHR15535">
    <property type="entry name" value="TRANSMEMBRANE PROTEIN 2-RELATED"/>
    <property type="match status" value="1"/>
</dbReference>
<keyword evidence="2" id="KW-0472">Membrane</keyword>
<sequence length="544" mass="61541">MRAEVAVMSRNIIITGSDVYPPCLGDDDVEIECSYTEVDHAFGGHIQIKEGFGSAHIEGVLLEKMGQWNIGDRWAFPIYFDMAGDTQGKAFVKDNFIHKSNRRCVVLRATHSLQVENNVAYDHIGHCFHLMEGGEKNNVFKGNLVVGTRKLDSSPETFEKRESSAFFITNPLTDMIGNVAAGGDAKGYMYVFPPEPLGDSTALNLMEKDEAKRTPFKSFDYNVGHSYFYGAIDFQKALQQNGVQMNWNTGYNFKEDPRNVSSPDVPSVMNMCTFYKNRFENMIVRGGWFVFDRFSAGGSIQRSYLTNSIILGESDNLGLAEGYWNGTHRIPYHRSLPLSWNPGNGVRGVVFYDGPHYIQNTFFNNFPQREEYHTGAFGFVRGSRWFSSPLTAVSGADFGFDDGPSGGNRAFDGHEGIDHYQNRTGDTQAMFRDLDGSVTGHPNTQVVKPFPFLSTADCYFKENWLLTVCPHRYGKVSVWPRGTDHKRNTKPFMTRDDIPEAPFDQDWESSADFPVILGLDYSYILHFTEYIPDEIWLRGHAFEK</sequence>
<dbReference type="PANTHER" id="PTHR15535:SF17">
    <property type="entry name" value="TRANSMEMBRANE PROTEIN"/>
    <property type="match status" value="1"/>
</dbReference>
<reference evidence="2 3" key="1">
    <citation type="journal article" date="2021" name="Elife">
        <title>Chloroplast acquisition without the gene transfer in kleptoplastic sea slugs, Plakobranchus ocellatus.</title>
        <authorList>
            <person name="Maeda T."/>
            <person name="Takahashi S."/>
            <person name="Yoshida T."/>
            <person name="Shimamura S."/>
            <person name="Takaki Y."/>
            <person name="Nagai Y."/>
            <person name="Toyoda A."/>
            <person name="Suzuki Y."/>
            <person name="Arimoto A."/>
            <person name="Ishii H."/>
            <person name="Satoh N."/>
            <person name="Nishiyama T."/>
            <person name="Hasebe M."/>
            <person name="Maruyama T."/>
            <person name="Minagawa J."/>
            <person name="Obokata J."/>
            <person name="Shigenobu S."/>
        </authorList>
    </citation>
    <scope>NUCLEOTIDE SEQUENCE [LARGE SCALE GENOMIC DNA]</scope>
</reference>
<keyword evidence="2" id="KW-0812">Transmembrane</keyword>
<evidence type="ECO:0000313" key="2">
    <source>
        <dbReference type="EMBL" id="GFN79682.1"/>
    </source>
</evidence>
<proteinExistence type="predicted"/>